<dbReference type="Pfam" id="PF13891">
    <property type="entry name" value="zf-C3HC3H_KANSL2"/>
    <property type="match status" value="2"/>
</dbReference>
<dbReference type="PANTHER" id="PTHR13453:SF1">
    <property type="entry name" value="KAT8 REGULATORY NSL COMPLEX SUBUNIT 2"/>
    <property type="match status" value="1"/>
</dbReference>
<evidence type="ECO:0000313" key="16">
    <source>
        <dbReference type="EMBL" id="KAH9420890.1"/>
    </source>
</evidence>
<evidence type="ECO:0000259" key="15">
    <source>
        <dbReference type="Pfam" id="PF13891"/>
    </source>
</evidence>
<name>A0ABQ8JE65_DERPT</name>
<evidence type="ECO:0000256" key="9">
    <source>
        <dbReference type="ARBA" id="ARBA00023242"/>
    </source>
</evidence>
<comment type="subunit">
    <text evidence="13">Component of the NSL complex at least composed of KAT8/MOF, KANSL1, KANSL2, KANSL3, MCRS1, PHF20, OGT1/OGT, WDR5 and HCFC1.</text>
</comment>
<evidence type="ECO:0000313" key="17">
    <source>
        <dbReference type="Proteomes" id="UP000887458"/>
    </source>
</evidence>
<proteinExistence type="predicted"/>
<feature type="domain" description="KANL2-like probable zinc-finger" evidence="15">
    <location>
        <begin position="62"/>
        <end position="126"/>
    </location>
</feature>
<feature type="region of interest" description="Disordered" evidence="14">
    <location>
        <begin position="1"/>
        <end position="24"/>
    </location>
</feature>
<evidence type="ECO:0000256" key="6">
    <source>
        <dbReference type="ARBA" id="ARBA00022843"/>
    </source>
</evidence>
<keyword evidence="7" id="KW-0156">Chromatin regulator</keyword>
<evidence type="ECO:0000256" key="3">
    <source>
        <dbReference type="ARBA" id="ARBA00015508"/>
    </source>
</evidence>
<keyword evidence="17" id="KW-1185">Reference proteome</keyword>
<feature type="domain" description="KANL2-like probable zinc-finger" evidence="15">
    <location>
        <begin position="382"/>
        <end position="442"/>
    </location>
</feature>
<evidence type="ECO:0000256" key="11">
    <source>
        <dbReference type="ARBA" id="ARBA00033378"/>
    </source>
</evidence>
<keyword evidence="4" id="KW-1017">Isopeptide bond</keyword>
<gene>
    <name evidence="16" type="primary">KANSL2</name>
    <name evidence="16" type="ORF">DERP_001324</name>
</gene>
<protein>
    <recommendedName>
        <fullName evidence="3">KAT8 regulatory NSL complex subunit 2</fullName>
    </recommendedName>
    <alternativeName>
        <fullName evidence="11">NSL complex protein NSL2</fullName>
    </alternativeName>
    <alternativeName>
        <fullName evidence="10">Non-specific lethal 2 homolog</fullName>
    </alternativeName>
</protein>
<sequence length="517" mass="60593">MSYKSQNSSQGKSNRSTACSSSSHRSQQQQLIYLKRQSSLFNQFLHHQQRPNSHQTNADNFCLYPHRFCLQNRLENYNYCIRHILFDKNAPFKQCSYIHPQTNKRCPKAARRYDRRDRDTAFCPWHIQQFNLLRRKNACMENYQNSMADGKKTSLKRKFEELEHYCPSDEHDHRRKNGDWELPDYKSVVPSKALKTRITDSINAIHYQSQNNDDFSHLMLADVLNLDSLDSDNESVESYMDDPLRHAGVYSAEEISHILRDKMLRLQTLYINLLNYYRQMLKQKMRQYYLAKLSAATNKLCENQSSNGKTLESSSTTATINDSNTIIDALNEDQDYKIMKAMFKYHNFSGSEKLIQKKASEIRQNLIEDKPVTEKSSTSSTCIYKKDAQQCQKQCVPLSNYCRTHILYDPYQILYRPCANGTPPCLMPVVSYVHRNSCLRHTQIKFEKNEITKIMQKSPEKLEPKYPDQPINDDDDLENETELFHSIEDISMAMDPVESENLFSLEHEFDIDSNMLS</sequence>
<evidence type="ECO:0000256" key="7">
    <source>
        <dbReference type="ARBA" id="ARBA00022853"/>
    </source>
</evidence>
<keyword evidence="6" id="KW-0832">Ubl conjugation</keyword>
<feature type="compositionally biased region" description="Polar residues" evidence="14">
    <location>
        <begin position="1"/>
        <end position="19"/>
    </location>
</feature>
<reference evidence="16 17" key="2">
    <citation type="journal article" date="2022" name="Mol. Biol. Evol.">
        <title>Comparative Genomics Reveals Insights into the Divergent Evolution of Astigmatic Mites and Household Pest Adaptations.</title>
        <authorList>
            <person name="Xiong Q."/>
            <person name="Wan A.T."/>
            <person name="Liu X."/>
            <person name="Fung C.S."/>
            <person name="Xiao X."/>
            <person name="Malainual N."/>
            <person name="Hou J."/>
            <person name="Wang L."/>
            <person name="Wang M."/>
            <person name="Yang K.Y."/>
            <person name="Cui Y."/>
            <person name="Leung E.L."/>
            <person name="Nong W."/>
            <person name="Shin S.K."/>
            <person name="Au S.W."/>
            <person name="Jeong K.Y."/>
            <person name="Chew F.T."/>
            <person name="Hui J.H."/>
            <person name="Leung T.F."/>
            <person name="Tungtrongchitr A."/>
            <person name="Zhong N."/>
            <person name="Liu Z."/>
            <person name="Tsui S.K."/>
        </authorList>
    </citation>
    <scope>NUCLEOTIDE SEQUENCE [LARGE SCALE GENOMIC DNA]</scope>
    <source>
        <strain evidence="16">Derp</strain>
    </source>
</reference>
<keyword evidence="5" id="KW-0597">Phosphoprotein</keyword>
<evidence type="ECO:0000256" key="8">
    <source>
        <dbReference type="ARBA" id="ARBA00023128"/>
    </source>
</evidence>
<evidence type="ECO:0000256" key="12">
    <source>
        <dbReference type="ARBA" id="ARBA00093359"/>
    </source>
</evidence>
<comment type="caution">
    <text evidence="16">The sequence shown here is derived from an EMBL/GenBank/DDBJ whole genome shotgun (WGS) entry which is preliminary data.</text>
</comment>
<comment type="subcellular location">
    <subcellularLocation>
        <location evidence="2">Mitochondrion</location>
    </subcellularLocation>
    <subcellularLocation>
        <location evidence="1">Nucleus</location>
    </subcellularLocation>
</comment>
<keyword evidence="8" id="KW-0496">Mitochondrion</keyword>
<comment type="function">
    <text evidence="12">Non-catalytic component of the NSL histone acetyltransferase complex, a multiprotein complex that mediates histone H4 acetylation at 'Lys-5'- and 'Lys-8' (H4K5ac and H4K8ac) at transcription start sites and promotes transcription initiation. Required for NSL complex stability and for transcription of intraciliary transport genes in both ciliated and non-ciliated cells by regulating histone H4 acetylation at 'Lys-5'- and 'Lys-12' (H4K5ac and H4K12ac). This is necessary for cilium assembly in ciliated cells and for organization of the microtubule cytoskeleton in non-ciliated cells. Required within the NSL complex to maintain nuclear architecture stability by promoting KAT8-mediated acetylation of lamin LMNA.</text>
</comment>
<evidence type="ECO:0000256" key="5">
    <source>
        <dbReference type="ARBA" id="ARBA00022553"/>
    </source>
</evidence>
<organism evidence="16 17">
    <name type="scientific">Dermatophagoides pteronyssinus</name>
    <name type="common">European house dust mite</name>
    <dbReference type="NCBI Taxonomy" id="6956"/>
    <lineage>
        <taxon>Eukaryota</taxon>
        <taxon>Metazoa</taxon>
        <taxon>Ecdysozoa</taxon>
        <taxon>Arthropoda</taxon>
        <taxon>Chelicerata</taxon>
        <taxon>Arachnida</taxon>
        <taxon>Acari</taxon>
        <taxon>Acariformes</taxon>
        <taxon>Sarcoptiformes</taxon>
        <taxon>Astigmata</taxon>
        <taxon>Psoroptidia</taxon>
        <taxon>Analgoidea</taxon>
        <taxon>Pyroglyphidae</taxon>
        <taxon>Dermatophagoidinae</taxon>
        <taxon>Dermatophagoides</taxon>
    </lineage>
</organism>
<dbReference type="EMBL" id="NJHN03000047">
    <property type="protein sequence ID" value="KAH9420890.1"/>
    <property type="molecule type" value="Genomic_DNA"/>
</dbReference>
<dbReference type="PANTHER" id="PTHR13453">
    <property type="entry name" value="KAT8 REGULATORY NSL COMPLEX SUBUNIT 2"/>
    <property type="match status" value="1"/>
</dbReference>
<dbReference type="InterPro" id="IPR025927">
    <property type="entry name" value="Znf_KANL2-like"/>
</dbReference>
<evidence type="ECO:0000256" key="4">
    <source>
        <dbReference type="ARBA" id="ARBA00022499"/>
    </source>
</evidence>
<evidence type="ECO:0000256" key="13">
    <source>
        <dbReference type="ARBA" id="ARBA00093543"/>
    </source>
</evidence>
<evidence type="ECO:0000256" key="14">
    <source>
        <dbReference type="SAM" id="MobiDB-lite"/>
    </source>
</evidence>
<evidence type="ECO:0000256" key="1">
    <source>
        <dbReference type="ARBA" id="ARBA00004123"/>
    </source>
</evidence>
<keyword evidence="9" id="KW-0539">Nucleus</keyword>
<dbReference type="Proteomes" id="UP000887458">
    <property type="component" value="Unassembled WGS sequence"/>
</dbReference>
<evidence type="ECO:0000256" key="10">
    <source>
        <dbReference type="ARBA" id="ARBA00032947"/>
    </source>
</evidence>
<reference evidence="16 17" key="1">
    <citation type="journal article" date="2018" name="J. Allergy Clin. Immunol.">
        <title>High-quality assembly of Dermatophagoides pteronyssinus genome and transcriptome reveals a wide range of novel allergens.</title>
        <authorList>
            <person name="Liu X.Y."/>
            <person name="Yang K.Y."/>
            <person name="Wang M.Q."/>
            <person name="Kwok J.S."/>
            <person name="Zeng X."/>
            <person name="Yang Z."/>
            <person name="Xiao X.J."/>
            <person name="Lau C.P."/>
            <person name="Li Y."/>
            <person name="Huang Z.M."/>
            <person name="Ba J.G."/>
            <person name="Yim A.K."/>
            <person name="Ouyang C.Y."/>
            <person name="Ngai S.M."/>
            <person name="Chan T.F."/>
            <person name="Leung E.L."/>
            <person name="Liu L."/>
            <person name="Liu Z.G."/>
            <person name="Tsui S.K."/>
        </authorList>
    </citation>
    <scope>NUCLEOTIDE SEQUENCE [LARGE SCALE GENOMIC DNA]</scope>
    <source>
        <strain evidence="16">Derp</strain>
    </source>
</reference>
<accession>A0ABQ8JE65</accession>
<dbReference type="InterPro" id="IPR026316">
    <property type="entry name" value="NSL2"/>
</dbReference>
<evidence type="ECO:0000256" key="2">
    <source>
        <dbReference type="ARBA" id="ARBA00004173"/>
    </source>
</evidence>